<organism evidence="2 3">
    <name type="scientific">Antiquaquibacter oligotrophicus</name>
    <dbReference type="NCBI Taxonomy" id="2880260"/>
    <lineage>
        <taxon>Bacteria</taxon>
        <taxon>Bacillati</taxon>
        <taxon>Actinomycetota</taxon>
        <taxon>Actinomycetes</taxon>
        <taxon>Micrococcales</taxon>
        <taxon>Microbacteriaceae</taxon>
        <taxon>Antiquaquibacter</taxon>
    </lineage>
</organism>
<evidence type="ECO:0000313" key="3">
    <source>
        <dbReference type="Proteomes" id="UP001160142"/>
    </source>
</evidence>
<dbReference type="InterPro" id="IPR007253">
    <property type="entry name" value="Cell_wall-bd_2"/>
</dbReference>
<reference evidence="2 3" key="1">
    <citation type="submission" date="2023-04" db="EMBL/GenBank/DDBJ databases">
        <title>Genome Encyclopedia of Bacteria and Archaea VI: Functional Genomics of Type Strains.</title>
        <authorList>
            <person name="Whitman W."/>
        </authorList>
    </citation>
    <scope>NUCLEOTIDE SEQUENCE [LARGE SCALE GENOMIC DNA]</scope>
    <source>
        <strain evidence="2 3">SG_E_30_P1</strain>
    </source>
</reference>
<accession>A0ABT6KQU7</accession>
<dbReference type="PANTHER" id="PTHR30032:SF4">
    <property type="entry name" value="AMIDASE ENHANCER"/>
    <property type="match status" value="1"/>
</dbReference>
<dbReference type="PANTHER" id="PTHR30032">
    <property type="entry name" value="N-ACETYLMURAMOYL-L-ALANINE AMIDASE-RELATED"/>
    <property type="match status" value="1"/>
</dbReference>
<evidence type="ECO:0000313" key="2">
    <source>
        <dbReference type="EMBL" id="MDH6181577.1"/>
    </source>
</evidence>
<keyword evidence="3" id="KW-1185">Reference proteome</keyword>
<dbReference type="Pfam" id="PF04122">
    <property type="entry name" value="CW_binding_2"/>
    <property type="match status" value="3"/>
</dbReference>
<dbReference type="EMBL" id="JARXVQ010000001">
    <property type="protein sequence ID" value="MDH6181577.1"/>
    <property type="molecule type" value="Genomic_DNA"/>
</dbReference>
<name>A0ABT6KQU7_9MICO</name>
<proteinExistence type="predicted"/>
<protein>
    <submittedName>
        <fullName evidence="2">Cell wall-binding protein</fullName>
    </submittedName>
</protein>
<gene>
    <name evidence="2" type="ORF">M2152_001759</name>
</gene>
<dbReference type="Proteomes" id="UP001160142">
    <property type="component" value="Unassembled WGS sequence"/>
</dbReference>
<dbReference type="InterPro" id="IPR051922">
    <property type="entry name" value="Bact_Sporulation_Assoc"/>
</dbReference>
<evidence type="ECO:0000256" key="1">
    <source>
        <dbReference type="SAM" id="SignalP"/>
    </source>
</evidence>
<comment type="caution">
    <text evidence="2">The sequence shown here is derived from an EMBL/GenBank/DDBJ whole genome shotgun (WGS) entry which is preliminary data.</text>
</comment>
<sequence>MTLAVMHVSARVIWMVAAISLALGVAVPAASAAAVPDVTPGVTRISGADRYEVSARVAQETYDPGVPVVFIATGVTFPDALSGAAAAGAEGGPVLLVKQSAIPASIATELNRLDPERIVVLGGTNSVSASVQAQLAAYTDGDVTRIGGANRYDVSAAISATTFPAGVATAYVATGSSFPDALSGAAPAGSSGAPVLLVKTTSIPASVAAELERLAPSDIVVLGGTASVSTGVETQLASYTDGSVERVAGANRYEVSAALSAESYAPGVPVAYIATGKNFPDALSGAPAAAAQDGPVLLVNQDTIPAGVAQELLRLRPATIVILGGSASVPSKVESDLVRYLRNAPSDVCGPTESDVMWSGTVTVSCFTFIGQQTKLTILSGTTILIEEDARLTIGGELVIPDGSSGIRVIGPGADGLPQYHYHFDVWGRAENIQGVAFTGVTVQFNSGVQSLSESTFEDSAVNYAGDGPMYSNRFVGTPLRLRHWDLANAPFDGPEANSFAGTEAERTVMLYATVLTEATLSPASGALFSGHVDVFGGTLNVSPGTQFVDVSIKAWGTLSILGTEDDPVVFEGTSSNSSSLPGQIELGGDVTIRHARFGQSTLPAVYNSSMSPASLTISDSYFEAPLVLRGFAGRPVIERNTFASVLAPDPQGGPNDTKPLPMQLQVDDLSGVVLDGGENSNVFEESPFTQVVNFNGEIAAESSMTLSPDTGAVYAGLIQVAGTLHAQPGTVFKGARIRVVELGSIDLAGSSSKPVVFTDYADDSIGEDSSRWDEFPVWEDNVLNERAWVDFDGLRSWSPHLFTVPSRISFTEFRNAAYAIELGQRSQVDIRDSRFTNVQTVVEAPLREWQPESMPESPWQHLPCLPPFSSVATIERTWFGDSGKAAIDGDPEALVLALGTGPLPQAYPDGALSSVQRAALEEQWNAIMSSTAALESGSSGQSSYLVPWDTYTCHTPSGTIQFPWLPVRITETLAPSF</sequence>
<feature type="chain" id="PRO_5045289483" evidence="1">
    <location>
        <begin position="33"/>
        <end position="978"/>
    </location>
</feature>
<feature type="signal peptide" evidence="1">
    <location>
        <begin position="1"/>
        <end position="32"/>
    </location>
</feature>
<keyword evidence="1" id="KW-0732">Signal</keyword>